<feature type="domain" description="Methyl-accepting transducer" evidence="4">
    <location>
        <begin position="114"/>
        <end position="279"/>
    </location>
</feature>
<sequence>MNTSDEEFFEALKIGFSVLPTVFTSDVAMSITDKEKFVLFKQAETFELNIKEGMPIVKDGVSDNAIKTKRKHSLNYPKEAFGFPIIAYGVPVVNPNTNNVVGTITYAVSLQKENDLNEMIDELQAFSEELAASSQELSASTQELATNNQNVNSLINETQLSLASMDGIISYIKSIADTTNLLGLNAAIEAARAGEHGKGFNVVAGEIRKLAANSKESTGQISETLATIKNNINAIVNVLNSFSVIGETQAAQAEQIASGNQRLSEVSSNLLKLSESINK</sequence>
<dbReference type="Pfam" id="PF00015">
    <property type="entry name" value="MCPsignal"/>
    <property type="match status" value="1"/>
</dbReference>
<feature type="coiled-coil region" evidence="3">
    <location>
        <begin position="109"/>
        <end position="143"/>
    </location>
</feature>
<dbReference type="PROSITE" id="PS50111">
    <property type="entry name" value="CHEMOTAXIS_TRANSDUC_2"/>
    <property type="match status" value="1"/>
</dbReference>
<evidence type="ECO:0000313" key="5">
    <source>
        <dbReference type="EMBL" id="OPJ61384.1"/>
    </source>
</evidence>
<dbReference type="SMART" id="SM00283">
    <property type="entry name" value="MA"/>
    <property type="match status" value="1"/>
</dbReference>
<dbReference type="Proteomes" id="UP000191056">
    <property type="component" value="Unassembled WGS sequence"/>
</dbReference>
<name>A0A1V4INH3_9CLOT</name>
<keyword evidence="1 2" id="KW-0807">Transducer</keyword>
<dbReference type="PANTHER" id="PTHR32089">
    <property type="entry name" value="METHYL-ACCEPTING CHEMOTAXIS PROTEIN MCPB"/>
    <property type="match status" value="1"/>
</dbReference>
<evidence type="ECO:0000256" key="3">
    <source>
        <dbReference type="SAM" id="Coils"/>
    </source>
</evidence>
<evidence type="ECO:0000256" key="2">
    <source>
        <dbReference type="PROSITE-ProRule" id="PRU00284"/>
    </source>
</evidence>
<dbReference type="EMBL" id="MZGT01000031">
    <property type="protein sequence ID" value="OPJ61384.1"/>
    <property type="molecule type" value="Genomic_DNA"/>
</dbReference>
<gene>
    <name evidence="5" type="primary">yfmS_4</name>
    <name evidence="5" type="ORF">CLCHR_25440</name>
</gene>
<dbReference type="STRING" id="225345.CLCHR_25440"/>
<reference evidence="5 6" key="1">
    <citation type="submission" date="2017-03" db="EMBL/GenBank/DDBJ databases">
        <title>Genome sequence of Clostridium chromiireducens DSM 23318.</title>
        <authorList>
            <person name="Poehlein A."/>
            <person name="Daniel R."/>
        </authorList>
    </citation>
    <scope>NUCLEOTIDE SEQUENCE [LARGE SCALE GENOMIC DNA]</scope>
    <source>
        <strain evidence="5 6">DSM 23318</strain>
    </source>
</reference>
<dbReference type="AlphaFoldDB" id="A0A1V4INH3"/>
<keyword evidence="3" id="KW-0175">Coiled coil</keyword>
<dbReference type="Gene3D" id="1.10.287.950">
    <property type="entry name" value="Methyl-accepting chemotaxis protein"/>
    <property type="match status" value="1"/>
</dbReference>
<organism evidence="5 6">
    <name type="scientific">Clostridium chromiireducens</name>
    <dbReference type="NCBI Taxonomy" id="225345"/>
    <lineage>
        <taxon>Bacteria</taxon>
        <taxon>Bacillati</taxon>
        <taxon>Bacillota</taxon>
        <taxon>Clostridia</taxon>
        <taxon>Eubacteriales</taxon>
        <taxon>Clostridiaceae</taxon>
        <taxon>Clostridium</taxon>
    </lineage>
</organism>
<evidence type="ECO:0000313" key="6">
    <source>
        <dbReference type="Proteomes" id="UP000191056"/>
    </source>
</evidence>
<dbReference type="SUPFAM" id="SSF58104">
    <property type="entry name" value="Methyl-accepting chemotaxis protein (MCP) signaling domain"/>
    <property type="match status" value="1"/>
</dbReference>
<dbReference type="GO" id="GO:0016020">
    <property type="term" value="C:membrane"/>
    <property type="evidence" value="ECO:0007669"/>
    <property type="project" value="InterPro"/>
</dbReference>
<dbReference type="OrthoDB" id="9816519at2"/>
<dbReference type="InterPro" id="IPR004089">
    <property type="entry name" value="MCPsignal_dom"/>
</dbReference>
<evidence type="ECO:0000256" key="1">
    <source>
        <dbReference type="ARBA" id="ARBA00023224"/>
    </source>
</evidence>
<protein>
    <submittedName>
        <fullName evidence="5">Putative sensory transducer protein YfmS</fullName>
    </submittedName>
</protein>
<dbReference type="GO" id="GO:0007165">
    <property type="term" value="P:signal transduction"/>
    <property type="evidence" value="ECO:0007669"/>
    <property type="project" value="UniProtKB-KW"/>
</dbReference>
<evidence type="ECO:0000259" key="4">
    <source>
        <dbReference type="PROSITE" id="PS50111"/>
    </source>
</evidence>
<comment type="caution">
    <text evidence="5">The sequence shown here is derived from an EMBL/GenBank/DDBJ whole genome shotgun (WGS) entry which is preliminary data.</text>
</comment>
<keyword evidence="6" id="KW-1185">Reference proteome</keyword>
<dbReference type="PANTHER" id="PTHR32089:SF112">
    <property type="entry name" value="LYSOZYME-LIKE PROTEIN-RELATED"/>
    <property type="match status" value="1"/>
</dbReference>
<proteinExistence type="predicted"/>
<accession>A0A1V4INH3</accession>
<dbReference type="RefSeq" id="WP_079440160.1">
    <property type="nucleotide sequence ID" value="NZ_MZGT01000031.1"/>
</dbReference>